<dbReference type="SUPFAM" id="SSF52833">
    <property type="entry name" value="Thioredoxin-like"/>
    <property type="match status" value="1"/>
</dbReference>
<dbReference type="InterPro" id="IPR050983">
    <property type="entry name" value="GST_Omega/HSP26"/>
</dbReference>
<dbReference type="PANTHER" id="PTHR43968:SF6">
    <property type="entry name" value="GLUTATHIONE S-TRANSFERASE OMEGA"/>
    <property type="match status" value="1"/>
</dbReference>
<dbReference type="SFLD" id="SFLDG00358">
    <property type="entry name" value="Main_(cytGST)"/>
    <property type="match status" value="1"/>
</dbReference>
<evidence type="ECO:0000313" key="2">
    <source>
        <dbReference type="EMBL" id="PZR05102.1"/>
    </source>
</evidence>
<dbReference type="SFLD" id="SFLDS00019">
    <property type="entry name" value="Glutathione_Transferase_(cytos"/>
    <property type="match status" value="1"/>
</dbReference>
<dbReference type="GO" id="GO:0005737">
    <property type="term" value="C:cytoplasm"/>
    <property type="evidence" value="ECO:0007669"/>
    <property type="project" value="TreeGrafter"/>
</dbReference>
<organism evidence="2 3">
    <name type="scientific">Archangium gephyra</name>
    <dbReference type="NCBI Taxonomy" id="48"/>
    <lineage>
        <taxon>Bacteria</taxon>
        <taxon>Pseudomonadati</taxon>
        <taxon>Myxococcota</taxon>
        <taxon>Myxococcia</taxon>
        <taxon>Myxococcales</taxon>
        <taxon>Cystobacterineae</taxon>
        <taxon>Archangiaceae</taxon>
        <taxon>Archangium</taxon>
    </lineage>
</organism>
<dbReference type="CDD" id="cd00570">
    <property type="entry name" value="GST_N_family"/>
    <property type="match status" value="1"/>
</dbReference>
<dbReference type="InterPro" id="IPR036249">
    <property type="entry name" value="Thioredoxin-like_sf"/>
</dbReference>
<evidence type="ECO:0000259" key="1">
    <source>
        <dbReference type="PROSITE" id="PS50404"/>
    </source>
</evidence>
<protein>
    <recommendedName>
        <fullName evidence="1">GST N-terminal domain-containing protein</fullName>
    </recommendedName>
</protein>
<dbReference type="EMBL" id="QFQP01000048">
    <property type="protein sequence ID" value="PZR05102.1"/>
    <property type="molecule type" value="Genomic_DNA"/>
</dbReference>
<dbReference type="InterPro" id="IPR040079">
    <property type="entry name" value="Glutathione_S-Trfase"/>
</dbReference>
<dbReference type="PANTHER" id="PTHR43968">
    <property type="match status" value="1"/>
</dbReference>
<evidence type="ECO:0000313" key="3">
    <source>
        <dbReference type="Proteomes" id="UP000249061"/>
    </source>
</evidence>
<comment type="caution">
    <text evidence="2">The sequence shown here is derived from an EMBL/GenBank/DDBJ whole genome shotgun (WGS) entry which is preliminary data.</text>
</comment>
<dbReference type="Gene3D" id="3.40.30.10">
    <property type="entry name" value="Glutaredoxin"/>
    <property type="match status" value="1"/>
</dbReference>
<reference evidence="2 3" key="1">
    <citation type="submission" date="2017-08" db="EMBL/GenBank/DDBJ databases">
        <title>Infants hospitalized years apart are colonized by the same room-sourced microbial strains.</title>
        <authorList>
            <person name="Brooks B."/>
            <person name="Olm M.R."/>
            <person name="Firek B.A."/>
            <person name="Baker R."/>
            <person name="Thomas B.C."/>
            <person name="Morowitz M.J."/>
            <person name="Banfield J.F."/>
        </authorList>
    </citation>
    <scope>NUCLEOTIDE SEQUENCE [LARGE SCALE GENOMIC DNA]</scope>
    <source>
        <strain evidence="2">S2_003_000_R2_14</strain>
    </source>
</reference>
<dbReference type="AlphaFoldDB" id="A0A2W5SQ62"/>
<accession>A0A2W5SQ62</accession>
<dbReference type="Proteomes" id="UP000249061">
    <property type="component" value="Unassembled WGS sequence"/>
</dbReference>
<name>A0A2W5SQ62_9BACT</name>
<gene>
    <name evidence="2" type="ORF">DI536_32930</name>
</gene>
<proteinExistence type="predicted"/>
<feature type="domain" description="GST N-terminal" evidence="1">
    <location>
        <begin position="1"/>
        <end position="77"/>
    </location>
</feature>
<dbReference type="Gene3D" id="1.20.1050.10">
    <property type="match status" value="1"/>
</dbReference>
<dbReference type="PROSITE" id="PS50404">
    <property type="entry name" value="GST_NTER"/>
    <property type="match status" value="1"/>
</dbReference>
<dbReference type="InterPro" id="IPR004045">
    <property type="entry name" value="Glutathione_S-Trfase_N"/>
</dbReference>
<dbReference type="Pfam" id="PF13417">
    <property type="entry name" value="GST_N_3"/>
    <property type="match status" value="1"/>
</dbReference>
<sequence length="200" mass="22478">MRLYFAPGCPYAQRTRALLAALNEAFDAVEIDLSNKPPEFLAKSPTGAVPMLEDGDFVLFESAVVNEYLAEKFAWKDAYAPDVKQRARERLAMRRFDDVLVPLFFRALKDDGAVEANKSWEKELAYFADVVRESKPRSLLGFHVATHWVRMKWVKPSSPLVMAMQRAAGTFLDAAAALPEVVHTLPDREATTKAILTRFG</sequence>